<protein>
    <recommendedName>
        <fullName evidence="3">Leucine-rich repeat domain-containing protein</fullName>
    </recommendedName>
</protein>
<dbReference type="InterPro" id="IPR032675">
    <property type="entry name" value="LRR_dom_sf"/>
</dbReference>
<evidence type="ECO:0000313" key="2">
    <source>
        <dbReference type="Proteomes" id="UP001470230"/>
    </source>
</evidence>
<organism evidence="1 2">
    <name type="scientific">Tritrichomonas musculus</name>
    <dbReference type="NCBI Taxonomy" id="1915356"/>
    <lineage>
        <taxon>Eukaryota</taxon>
        <taxon>Metamonada</taxon>
        <taxon>Parabasalia</taxon>
        <taxon>Tritrichomonadida</taxon>
        <taxon>Tritrichomonadidae</taxon>
        <taxon>Tritrichomonas</taxon>
    </lineage>
</organism>
<gene>
    <name evidence="1" type="ORF">M9Y10_027051</name>
</gene>
<dbReference type="Proteomes" id="UP001470230">
    <property type="component" value="Unassembled WGS sequence"/>
</dbReference>
<reference evidence="1 2" key="1">
    <citation type="submission" date="2024-04" db="EMBL/GenBank/DDBJ databases">
        <title>Tritrichomonas musculus Genome.</title>
        <authorList>
            <person name="Alves-Ferreira E."/>
            <person name="Grigg M."/>
            <person name="Lorenzi H."/>
            <person name="Galac M."/>
        </authorList>
    </citation>
    <scope>NUCLEOTIDE SEQUENCE [LARGE SCALE GENOMIC DNA]</scope>
    <source>
        <strain evidence="1 2">EAF2021</strain>
    </source>
</reference>
<evidence type="ECO:0000313" key="1">
    <source>
        <dbReference type="EMBL" id="KAK8841434.1"/>
    </source>
</evidence>
<accession>A0ABR2H5E4</accession>
<dbReference type="EMBL" id="JAPFFF010000041">
    <property type="protein sequence ID" value="KAK8841434.1"/>
    <property type="molecule type" value="Genomic_DNA"/>
</dbReference>
<comment type="caution">
    <text evidence="1">The sequence shown here is derived from an EMBL/GenBank/DDBJ whole genome shotgun (WGS) entry which is preliminary data.</text>
</comment>
<dbReference type="Gene3D" id="3.80.10.10">
    <property type="entry name" value="Ribonuclease Inhibitor"/>
    <property type="match status" value="1"/>
</dbReference>
<evidence type="ECO:0008006" key="3">
    <source>
        <dbReference type="Google" id="ProtNLM"/>
    </source>
</evidence>
<keyword evidence="2" id="KW-1185">Reference proteome</keyword>
<sequence>MNSLTLPSDVVGFDKDWCVNLEFLNEINAVQKENKYISFDGTFLLKKSDIKSDIFDILLFAGRNLDIAVVPSHIERISSSAFNMCSDLAGIEYNDDSELEVIDSAAVAESSIKSI</sequence>
<name>A0ABR2H5E4_9EUKA</name>
<proteinExistence type="predicted"/>